<dbReference type="InterPro" id="IPR036514">
    <property type="entry name" value="SGNH_hydro_sf"/>
</dbReference>
<dbReference type="SUPFAM" id="SSF52266">
    <property type="entry name" value="SGNH hydrolase"/>
    <property type="match status" value="1"/>
</dbReference>
<proteinExistence type="predicted"/>
<dbReference type="GO" id="GO:0016787">
    <property type="term" value="F:hydrolase activity"/>
    <property type="evidence" value="ECO:0007669"/>
    <property type="project" value="UniProtKB-KW"/>
</dbReference>
<dbReference type="RefSeq" id="WP_125715721.1">
    <property type="nucleotide sequence ID" value="NZ_JBHTOP010000011.1"/>
</dbReference>
<dbReference type="Proteomes" id="UP001597267">
    <property type="component" value="Unassembled WGS sequence"/>
</dbReference>
<dbReference type="EMBL" id="JBHTOP010000011">
    <property type="protein sequence ID" value="MFD1671464.1"/>
    <property type="molecule type" value="Genomic_DNA"/>
</dbReference>
<dbReference type="Pfam" id="PF13472">
    <property type="entry name" value="Lipase_GDSL_2"/>
    <property type="match status" value="1"/>
</dbReference>
<gene>
    <name evidence="2" type="ORF">ACFQ5M_05090</name>
</gene>
<evidence type="ECO:0000259" key="1">
    <source>
        <dbReference type="Pfam" id="PF13472"/>
    </source>
</evidence>
<accession>A0ABW4J651</accession>
<feature type="domain" description="SGNH hydrolase-type esterase" evidence="1">
    <location>
        <begin position="6"/>
        <end position="172"/>
    </location>
</feature>
<sequence length="189" mass="20912">MAKIILFGDSIFAGYHNGFTSSIFKTKMQQLCPNDTIVNASVPGATTTDALGWVNNLVVAEEPDLVILFFGANDISTTNYITETIYQNQLQALIDQIGASKVILVTPPYSDSRRLGERNLALIQNYVTSAELVAKQNNLPCVALLDIMLAEKNPDQLLLQPDGIHFTEVAYDLLAGHIFRAIQRWRDGR</sequence>
<comment type="caution">
    <text evidence="2">The sequence shown here is derived from an EMBL/GenBank/DDBJ whole genome shotgun (WGS) entry which is preliminary data.</text>
</comment>
<evidence type="ECO:0000313" key="2">
    <source>
        <dbReference type="EMBL" id="MFD1671464.1"/>
    </source>
</evidence>
<dbReference type="InterPro" id="IPR013830">
    <property type="entry name" value="SGNH_hydro"/>
</dbReference>
<dbReference type="Gene3D" id="3.40.50.1110">
    <property type="entry name" value="SGNH hydrolase"/>
    <property type="match status" value="1"/>
</dbReference>
<dbReference type="InterPro" id="IPR051532">
    <property type="entry name" value="Ester_Hydrolysis_Enzymes"/>
</dbReference>
<evidence type="ECO:0000313" key="3">
    <source>
        <dbReference type="Proteomes" id="UP001597267"/>
    </source>
</evidence>
<organism evidence="2 3">
    <name type="scientific">Agrilactobacillus yilanensis</name>
    <dbReference type="NCBI Taxonomy" id="2485997"/>
    <lineage>
        <taxon>Bacteria</taxon>
        <taxon>Bacillati</taxon>
        <taxon>Bacillota</taxon>
        <taxon>Bacilli</taxon>
        <taxon>Lactobacillales</taxon>
        <taxon>Lactobacillaceae</taxon>
        <taxon>Agrilactobacillus</taxon>
    </lineage>
</organism>
<dbReference type="PANTHER" id="PTHR30383">
    <property type="entry name" value="THIOESTERASE 1/PROTEASE 1/LYSOPHOSPHOLIPASE L1"/>
    <property type="match status" value="1"/>
</dbReference>
<reference evidence="3" key="1">
    <citation type="journal article" date="2019" name="Int. J. Syst. Evol. Microbiol.">
        <title>The Global Catalogue of Microorganisms (GCM) 10K type strain sequencing project: providing services to taxonomists for standard genome sequencing and annotation.</title>
        <authorList>
            <consortium name="The Broad Institute Genomics Platform"/>
            <consortium name="The Broad Institute Genome Sequencing Center for Infectious Disease"/>
            <person name="Wu L."/>
            <person name="Ma J."/>
        </authorList>
    </citation>
    <scope>NUCLEOTIDE SEQUENCE [LARGE SCALE GENOMIC DNA]</scope>
    <source>
        <strain evidence="3">CCM 8896</strain>
    </source>
</reference>
<protein>
    <submittedName>
        <fullName evidence="2">SGNH/GDSL hydrolase family protein</fullName>
    </submittedName>
</protein>
<name>A0ABW4J651_9LACO</name>
<keyword evidence="2" id="KW-0378">Hydrolase</keyword>
<keyword evidence="3" id="KW-1185">Reference proteome</keyword>